<comment type="caution">
    <text evidence="4">The sequence shown here is derived from an EMBL/GenBank/DDBJ whole genome shotgun (WGS) entry which is preliminary data.</text>
</comment>
<evidence type="ECO:0000313" key="5">
    <source>
        <dbReference type="Proteomes" id="UP001428290"/>
    </source>
</evidence>
<reference evidence="4 5" key="1">
    <citation type="submission" date="2024-02" db="EMBL/GenBank/DDBJ databases">
        <title>Herpetosiphon gulosus NBRC 112829.</title>
        <authorList>
            <person name="Ichikawa N."/>
            <person name="Katano-Makiyama Y."/>
            <person name="Hidaka K."/>
        </authorList>
    </citation>
    <scope>NUCLEOTIDE SEQUENCE [LARGE SCALE GENOMIC DNA]</scope>
    <source>
        <strain evidence="4 5">NBRC 112829</strain>
    </source>
</reference>
<accession>A0ABP9X7W9</accession>
<keyword evidence="1" id="KW-0808">Transferase</keyword>
<evidence type="ECO:0000259" key="3">
    <source>
        <dbReference type="PROSITE" id="PS51186"/>
    </source>
</evidence>
<dbReference type="Gene3D" id="3.40.630.30">
    <property type="match status" value="1"/>
</dbReference>
<dbReference type="InterPro" id="IPR016181">
    <property type="entry name" value="Acyl_CoA_acyltransferase"/>
</dbReference>
<name>A0ABP9X7W9_9CHLR</name>
<evidence type="ECO:0000313" key="4">
    <source>
        <dbReference type="EMBL" id="GAA5531487.1"/>
    </source>
</evidence>
<keyword evidence="2" id="KW-0012">Acyltransferase</keyword>
<dbReference type="SUPFAM" id="SSF55729">
    <property type="entry name" value="Acyl-CoA N-acyltransferases (Nat)"/>
    <property type="match status" value="1"/>
</dbReference>
<dbReference type="PANTHER" id="PTHR43072:SF23">
    <property type="entry name" value="UPF0039 PROTEIN C11D3.02C"/>
    <property type="match status" value="1"/>
</dbReference>
<dbReference type="InterPro" id="IPR000182">
    <property type="entry name" value="GNAT_dom"/>
</dbReference>
<dbReference type="PANTHER" id="PTHR43072">
    <property type="entry name" value="N-ACETYLTRANSFERASE"/>
    <property type="match status" value="1"/>
</dbReference>
<organism evidence="4 5">
    <name type="scientific">Herpetosiphon gulosus</name>
    <dbReference type="NCBI Taxonomy" id="1973496"/>
    <lineage>
        <taxon>Bacteria</taxon>
        <taxon>Bacillati</taxon>
        <taxon>Chloroflexota</taxon>
        <taxon>Chloroflexia</taxon>
        <taxon>Herpetosiphonales</taxon>
        <taxon>Herpetosiphonaceae</taxon>
        <taxon>Herpetosiphon</taxon>
    </lineage>
</organism>
<dbReference type="Pfam" id="PF00583">
    <property type="entry name" value="Acetyltransf_1"/>
    <property type="match status" value="1"/>
</dbReference>
<dbReference type="EMBL" id="BAABRU010000054">
    <property type="protein sequence ID" value="GAA5531487.1"/>
    <property type="molecule type" value="Genomic_DNA"/>
</dbReference>
<sequence length="184" mass="21074">MQMFPAVRHAFPTLTDQQFLSTMIAWRNAHRDPCRGIFLACDKGRIVGSIFASTADDMSPGWFATWRVTRALGLTHGLKLWAILVKSSSYQIERHEVYLSGIAVLPDYRRDGIAHQLIETAINYSHQREKHVITCLILSTNVPSRSLVTTMGFKLRNSIRSILLRLRPHKPRLLLYEKRIHPLG</sequence>
<dbReference type="Proteomes" id="UP001428290">
    <property type="component" value="Unassembled WGS sequence"/>
</dbReference>
<keyword evidence="5" id="KW-1185">Reference proteome</keyword>
<evidence type="ECO:0000256" key="1">
    <source>
        <dbReference type="ARBA" id="ARBA00022679"/>
    </source>
</evidence>
<dbReference type="CDD" id="cd04301">
    <property type="entry name" value="NAT_SF"/>
    <property type="match status" value="1"/>
</dbReference>
<feature type="domain" description="N-acetyltransferase" evidence="3">
    <location>
        <begin position="1"/>
        <end position="181"/>
    </location>
</feature>
<proteinExistence type="predicted"/>
<dbReference type="PROSITE" id="PS51186">
    <property type="entry name" value="GNAT"/>
    <property type="match status" value="1"/>
</dbReference>
<evidence type="ECO:0000256" key="2">
    <source>
        <dbReference type="ARBA" id="ARBA00023315"/>
    </source>
</evidence>
<gene>
    <name evidence="4" type="ORF">Hgul01_05312</name>
</gene>
<protein>
    <recommendedName>
        <fullName evidence="3">N-acetyltransferase domain-containing protein</fullName>
    </recommendedName>
</protein>